<protein>
    <submittedName>
        <fullName evidence="1">Uncharacterized protein</fullName>
    </submittedName>
</protein>
<dbReference type="Proteomes" id="UP000032930">
    <property type="component" value="Chromosome"/>
</dbReference>
<evidence type="ECO:0000313" key="1">
    <source>
        <dbReference type="EMBL" id="CDM88230.1"/>
    </source>
</evidence>
<dbReference type="KEGG" id="xbv:XBW1_0873"/>
<reference evidence="1 2" key="1">
    <citation type="submission" date="2014-02" db="EMBL/GenBank/DDBJ databases">
        <authorList>
            <person name="Genoscope - CEA"/>
        </authorList>
    </citation>
    <scope>NUCLEOTIDE SEQUENCE [LARGE SCALE GENOMIC DNA]</scope>
    <source>
        <strain evidence="1 2">CS03</strain>
    </source>
</reference>
<name>A0A0B6X3S3_XENBV</name>
<dbReference type="EMBL" id="FO818637">
    <property type="protein sequence ID" value="CDM88230.1"/>
    <property type="molecule type" value="Genomic_DNA"/>
</dbReference>
<gene>
    <name evidence="1" type="ORF">XBW1_0873</name>
</gene>
<dbReference type="AlphaFoldDB" id="A0A0B6X3S3"/>
<accession>A0A0B6X3S3</accession>
<sequence length="61" mass="7093">MKVTIEVPNKKDLDMAFGLVTDFLKQKDRKVNESAFFTINNERSGRIRESHKGNITCRIHD</sequence>
<organism evidence="1 2">
    <name type="scientific">Xenorhabdus bovienii</name>
    <name type="common">Xenorhabdus nematophila subsp. bovienii</name>
    <dbReference type="NCBI Taxonomy" id="40576"/>
    <lineage>
        <taxon>Bacteria</taxon>
        <taxon>Pseudomonadati</taxon>
        <taxon>Pseudomonadota</taxon>
        <taxon>Gammaproteobacteria</taxon>
        <taxon>Enterobacterales</taxon>
        <taxon>Morganellaceae</taxon>
        <taxon>Xenorhabdus</taxon>
    </lineage>
</organism>
<proteinExistence type="predicted"/>
<evidence type="ECO:0000313" key="2">
    <source>
        <dbReference type="Proteomes" id="UP000032930"/>
    </source>
</evidence>